<dbReference type="Gene3D" id="3.50.50.60">
    <property type="entry name" value="FAD/NAD(P)-binding domain"/>
    <property type="match status" value="1"/>
</dbReference>
<organism evidence="3 4">
    <name type="scientific">Pseudomarimonas arenosa</name>
    <dbReference type="NCBI Taxonomy" id="2774145"/>
    <lineage>
        <taxon>Bacteria</taxon>
        <taxon>Pseudomonadati</taxon>
        <taxon>Pseudomonadota</taxon>
        <taxon>Gammaproteobacteria</taxon>
        <taxon>Lysobacterales</taxon>
        <taxon>Lysobacteraceae</taxon>
        <taxon>Pseudomarimonas</taxon>
    </lineage>
</organism>
<evidence type="ECO:0000256" key="1">
    <source>
        <dbReference type="SAM" id="MobiDB-lite"/>
    </source>
</evidence>
<dbReference type="AlphaFoldDB" id="A0AAW3ZI03"/>
<evidence type="ECO:0000313" key="4">
    <source>
        <dbReference type="Proteomes" id="UP000613768"/>
    </source>
</evidence>
<accession>A0AAW3ZI03</accession>
<dbReference type="InterPro" id="IPR002938">
    <property type="entry name" value="FAD-bd"/>
</dbReference>
<gene>
    <name evidence="3" type="ORF">IFO71_06625</name>
</gene>
<evidence type="ECO:0000259" key="2">
    <source>
        <dbReference type="Pfam" id="PF01494"/>
    </source>
</evidence>
<dbReference type="EMBL" id="JACYTR010000009">
    <property type="protein sequence ID" value="MBD8525413.1"/>
    <property type="molecule type" value="Genomic_DNA"/>
</dbReference>
<comment type="caution">
    <text evidence="3">The sequence shown here is derived from an EMBL/GenBank/DDBJ whole genome shotgun (WGS) entry which is preliminary data.</text>
</comment>
<evidence type="ECO:0000313" key="3">
    <source>
        <dbReference type="EMBL" id="MBD8525413.1"/>
    </source>
</evidence>
<name>A0AAW3ZI03_9GAMM</name>
<protein>
    <submittedName>
        <fullName evidence="3">Tryptophan 7-halogenase</fullName>
    </submittedName>
</protein>
<reference evidence="3 4" key="1">
    <citation type="submission" date="2020-09" db="EMBL/GenBank/DDBJ databases">
        <title>Pseudoxanthomonas sp. CAU 1598 isolated from sand of Yaerae Beach.</title>
        <authorList>
            <person name="Kim W."/>
        </authorList>
    </citation>
    <scope>NUCLEOTIDE SEQUENCE [LARGE SCALE GENOMIC DNA]</scope>
    <source>
        <strain evidence="3 4">CAU 1598</strain>
    </source>
</reference>
<dbReference type="SUPFAM" id="SSF51905">
    <property type="entry name" value="FAD/NAD(P)-binding domain"/>
    <property type="match status" value="1"/>
</dbReference>
<sequence>MTPEAPSADAQDVTILGGGLAGLCLALQLRQRHPDLRIRVLERRQHPVPEAAFKIGESSVEIGAEYFGQVLGLQPHLDHDHIIKFGFRFFFSDQQNEIDRCVELGASQSLPTGSWQIDRGRFENFLAGRARSQGIDLRTAASVRSWRLGDDKQAHSVTWQEGDRTEQAETRWLVDASGRAGLLKRQLGLAADNGHRVNSVWFRVKGRIEIDTWSDCSEWQARCRPPERWRSTNHLVGDGYWVWLIPLASGSHSVGIVCDADKHPLERMRSFELAMAWLAERQPRLVRALEPMKEQVQDFGFLRHLSYGCKQVFSSQRWALTGEAGAFLDPFYSPGSDFIAIANTYICRLIEKDLAGEPWAPYAQVYEQLFFSFYDSTLAMYKGQYHLFGRPDVLPLKVLWDYSYYWGVLGPMFFARRLDDLPSLSRLREDLAGAKALNLSMQHKFAEWGHRAAAASGTAPSAFLDQASLPWFAELNRALRDPLNDSQFRARLRDNLQRLRDLAAEIEQSFNQRPRRTPPAASISPNGLLPPTWRT</sequence>
<dbReference type="Pfam" id="PF01494">
    <property type="entry name" value="FAD_binding_3"/>
    <property type="match status" value="1"/>
</dbReference>
<dbReference type="GO" id="GO:0071949">
    <property type="term" value="F:FAD binding"/>
    <property type="evidence" value="ECO:0007669"/>
    <property type="project" value="InterPro"/>
</dbReference>
<dbReference type="Proteomes" id="UP000613768">
    <property type="component" value="Unassembled WGS sequence"/>
</dbReference>
<dbReference type="InterPro" id="IPR050816">
    <property type="entry name" value="Flavin-dep_Halogenase_NPB"/>
</dbReference>
<feature type="region of interest" description="Disordered" evidence="1">
    <location>
        <begin position="509"/>
        <end position="535"/>
    </location>
</feature>
<dbReference type="PANTHER" id="PTHR43747">
    <property type="entry name" value="FAD-BINDING PROTEIN"/>
    <property type="match status" value="1"/>
</dbReference>
<feature type="domain" description="FAD-binding" evidence="2">
    <location>
        <begin position="12"/>
        <end position="211"/>
    </location>
</feature>
<keyword evidence="4" id="KW-1185">Reference proteome</keyword>
<proteinExistence type="predicted"/>
<dbReference type="InterPro" id="IPR036188">
    <property type="entry name" value="FAD/NAD-bd_sf"/>
</dbReference>
<dbReference type="PANTHER" id="PTHR43747:SF1">
    <property type="entry name" value="SLR1998 PROTEIN"/>
    <property type="match status" value="1"/>
</dbReference>